<dbReference type="RefSeq" id="XP_029231458.1">
    <property type="nucleotide sequence ID" value="XM_029368406.1"/>
</dbReference>
<evidence type="ECO:0000313" key="3">
    <source>
        <dbReference type="Proteomes" id="UP000284403"/>
    </source>
</evidence>
<reference evidence="2 3" key="1">
    <citation type="journal article" date="2018" name="BMC Genomics">
        <title>Genomic comparison of Trypanosoma conorhini and Trypanosoma rangeli to Trypanosoma cruzi strains of high and low virulence.</title>
        <authorList>
            <person name="Bradwell K.R."/>
            <person name="Koparde V.N."/>
            <person name="Matveyev A.V."/>
            <person name="Serrano M.G."/>
            <person name="Alves J.M."/>
            <person name="Parikh H."/>
            <person name="Huang B."/>
            <person name="Lee V."/>
            <person name="Espinosa-Alvarez O."/>
            <person name="Ortiz P.A."/>
            <person name="Costa-Martins A.G."/>
            <person name="Teixeira M.M."/>
            <person name="Buck G.A."/>
        </authorList>
    </citation>
    <scope>NUCLEOTIDE SEQUENCE [LARGE SCALE GENOMIC DNA]</scope>
    <source>
        <strain evidence="2 3">025E</strain>
    </source>
</reference>
<comment type="caution">
    <text evidence="2">The sequence shown here is derived from an EMBL/GenBank/DDBJ whole genome shotgun (WGS) entry which is preliminary data.</text>
</comment>
<name>A0A422Q8E7_9TRYP</name>
<proteinExistence type="predicted"/>
<feature type="compositionally biased region" description="Low complexity" evidence="1">
    <location>
        <begin position="66"/>
        <end position="75"/>
    </location>
</feature>
<dbReference type="OrthoDB" id="246572at2759"/>
<protein>
    <submittedName>
        <fullName evidence="2">Uncharacterized protein</fullName>
    </submittedName>
</protein>
<evidence type="ECO:0000313" key="2">
    <source>
        <dbReference type="EMBL" id="RNF26252.1"/>
    </source>
</evidence>
<feature type="region of interest" description="Disordered" evidence="1">
    <location>
        <begin position="1"/>
        <end position="75"/>
    </location>
</feature>
<dbReference type="GeneID" id="40315079"/>
<dbReference type="Proteomes" id="UP000284403">
    <property type="component" value="Unassembled WGS sequence"/>
</dbReference>
<sequence>MQGGPHPHTGATDGAAGTSLAPLAARSAEKRAPDAACVGPRGEKIEPHPSGGGGHQEPRAAANTGPRAAFPASSRRAPSALSTAAVAAVAAAAAAAAAAGERGAAPAPLQGSVTPARSSSRFSETSRFHDSWFQTPRSAQSLDQLDMLLEVEEADTPSRMFRAFRRLCEEQESRGRADIVLEQVLLVRCILDAEFDERLRRLPASEANLLRLEREAVEAVQRLVEERVWGLQRVVRRSICAPAAAERRLSSPSGRASVASDASGACLGLPRESLRPSRGASLAAASLNAARAERDYAVPCASAGGEAWLNASGRVGRLGENGRSGTPASRFMPARGPSLWGSTPLSMEPRCEAHHPLPPERLGKTKSAVQCAGFADFTPFLLFVPVGVGVRCLRALQQLPGAAKLVVCFTVGGARRTVEGFTRLVHRIHSLQLTNLSFLFVVGATVRCCRGACRVAVFQLCLTLGGAWRAVAASQSAAAHAMIAARAAISDALAAAVGWGYEGLVLLPLGCGVKLTGAAAKGVRRVAATAPSTISLPRRCGMYSVCLALGIGAKATARISALVPASVCDRMKCV</sequence>
<dbReference type="EMBL" id="MKKU01000050">
    <property type="protein sequence ID" value="RNF26252.1"/>
    <property type="molecule type" value="Genomic_DNA"/>
</dbReference>
<gene>
    <name evidence="2" type="ORF">Tco025E_01468</name>
</gene>
<accession>A0A422Q8E7</accession>
<dbReference type="AlphaFoldDB" id="A0A422Q8E7"/>
<organism evidence="2 3">
    <name type="scientific">Trypanosoma conorhini</name>
    <dbReference type="NCBI Taxonomy" id="83891"/>
    <lineage>
        <taxon>Eukaryota</taxon>
        <taxon>Discoba</taxon>
        <taxon>Euglenozoa</taxon>
        <taxon>Kinetoplastea</taxon>
        <taxon>Metakinetoplastina</taxon>
        <taxon>Trypanosomatida</taxon>
        <taxon>Trypanosomatidae</taxon>
        <taxon>Trypanosoma</taxon>
    </lineage>
</organism>
<keyword evidence="3" id="KW-1185">Reference proteome</keyword>
<evidence type="ECO:0000256" key="1">
    <source>
        <dbReference type="SAM" id="MobiDB-lite"/>
    </source>
</evidence>